<evidence type="ECO:0000313" key="5">
    <source>
        <dbReference type="Proteomes" id="UP000255024"/>
    </source>
</evidence>
<accession>A0A378RL09</accession>
<dbReference type="AlphaFoldDB" id="A0A378RL09"/>
<dbReference type="InterPro" id="IPR006860">
    <property type="entry name" value="FecR"/>
</dbReference>
<dbReference type="PANTHER" id="PTHR30273:SF2">
    <property type="entry name" value="PROTEIN FECR"/>
    <property type="match status" value="1"/>
</dbReference>
<keyword evidence="1" id="KW-1133">Transmembrane helix</keyword>
<dbReference type="GO" id="GO:0016989">
    <property type="term" value="F:sigma factor antagonist activity"/>
    <property type="evidence" value="ECO:0007669"/>
    <property type="project" value="TreeGrafter"/>
</dbReference>
<dbReference type="Proteomes" id="UP000255024">
    <property type="component" value="Unassembled WGS sequence"/>
</dbReference>
<dbReference type="PIRSF" id="PIRSF018266">
    <property type="entry name" value="FecR"/>
    <property type="match status" value="1"/>
</dbReference>
<dbReference type="InterPro" id="IPR012373">
    <property type="entry name" value="Ferrdict_sens_TM"/>
</dbReference>
<keyword evidence="1" id="KW-0472">Membrane</keyword>
<gene>
    <name evidence="4" type="ORF">NCTC11179_01242</name>
</gene>
<organism evidence="4 5">
    <name type="scientific">Myroides odoratus</name>
    <name type="common">Flavobacterium odoratum</name>
    <dbReference type="NCBI Taxonomy" id="256"/>
    <lineage>
        <taxon>Bacteria</taxon>
        <taxon>Pseudomonadati</taxon>
        <taxon>Bacteroidota</taxon>
        <taxon>Flavobacteriia</taxon>
        <taxon>Flavobacteriales</taxon>
        <taxon>Flavobacteriaceae</taxon>
        <taxon>Myroides</taxon>
    </lineage>
</organism>
<evidence type="ECO:0000259" key="3">
    <source>
        <dbReference type="Pfam" id="PF16344"/>
    </source>
</evidence>
<dbReference type="Gene3D" id="2.60.120.1440">
    <property type="match status" value="1"/>
</dbReference>
<evidence type="ECO:0000256" key="1">
    <source>
        <dbReference type="SAM" id="Phobius"/>
    </source>
</evidence>
<dbReference type="PANTHER" id="PTHR30273">
    <property type="entry name" value="PERIPLASMIC SIGNAL SENSOR AND SIGMA FACTOR ACTIVATOR FECR-RELATED"/>
    <property type="match status" value="1"/>
</dbReference>
<dbReference type="Pfam" id="PF04773">
    <property type="entry name" value="FecR"/>
    <property type="match status" value="1"/>
</dbReference>
<sequence length="324" mass="37604">MSEQELNKRRCIQYLTREHTEEERITFEIDLLFDEELKSTYETYCLLWKAYPTNGEIWQEAKQQSKRKKQVNTWYIRVACTILVLIGSFMMTYLLVQPTVNPAHSEYRIYTNLPGVRKQVTLEDGSVVVLNGQARLQYTQNDSMRLAWLEGEAFFDVVKNVNKKFLVKHEDLEIEVVGTQFSINTLGQEKRVALLSGKVLAKLGNGEQLYLKPNEQLVWNTSLGEVKRFKTNAEQQMSWRNEKLIFDNTPLAQALTQINQFYGVTFVIQDPVFAQKRITGVFDQVTLDEFIQALAFVANCTITLNNTNYLIEPYAQYPLSKKQP</sequence>
<protein>
    <submittedName>
        <fullName evidence="4">Fec operon regulator FecR</fullName>
    </submittedName>
</protein>
<keyword evidence="5" id="KW-1185">Reference proteome</keyword>
<feature type="domain" description="FecR protein" evidence="2">
    <location>
        <begin position="114"/>
        <end position="199"/>
    </location>
</feature>
<dbReference type="Pfam" id="PF16344">
    <property type="entry name" value="FecR_C"/>
    <property type="match status" value="1"/>
</dbReference>
<reference evidence="4 5" key="1">
    <citation type="submission" date="2018-06" db="EMBL/GenBank/DDBJ databases">
        <authorList>
            <consortium name="Pathogen Informatics"/>
            <person name="Doyle S."/>
        </authorList>
    </citation>
    <scope>NUCLEOTIDE SEQUENCE [LARGE SCALE GENOMIC DNA]</scope>
    <source>
        <strain evidence="4 5">NCTC11179</strain>
    </source>
</reference>
<proteinExistence type="predicted"/>
<dbReference type="EMBL" id="UGQL01000001">
    <property type="protein sequence ID" value="STZ27706.1"/>
    <property type="molecule type" value="Genomic_DNA"/>
</dbReference>
<dbReference type="RefSeq" id="WP_115090589.1">
    <property type="nucleotide sequence ID" value="NZ_CP068107.1"/>
</dbReference>
<dbReference type="InterPro" id="IPR032508">
    <property type="entry name" value="FecR_C"/>
</dbReference>
<evidence type="ECO:0000313" key="4">
    <source>
        <dbReference type="EMBL" id="STZ27706.1"/>
    </source>
</evidence>
<evidence type="ECO:0000259" key="2">
    <source>
        <dbReference type="Pfam" id="PF04773"/>
    </source>
</evidence>
<feature type="domain" description="Protein FecR C-terminal" evidence="3">
    <location>
        <begin position="243"/>
        <end position="311"/>
    </location>
</feature>
<dbReference type="Gene3D" id="3.55.50.30">
    <property type="match status" value="1"/>
</dbReference>
<feature type="transmembrane region" description="Helical" evidence="1">
    <location>
        <begin position="74"/>
        <end position="96"/>
    </location>
</feature>
<keyword evidence="1" id="KW-0812">Transmembrane</keyword>
<name>A0A378RL09_MYROD</name>